<feature type="transmembrane region" description="Helical" evidence="1">
    <location>
        <begin position="6"/>
        <end position="22"/>
    </location>
</feature>
<dbReference type="Pfam" id="PF18940">
    <property type="entry name" value="DUF5687"/>
    <property type="match status" value="1"/>
</dbReference>
<dbReference type="Proteomes" id="UP001319045">
    <property type="component" value="Chromosome"/>
</dbReference>
<feature type="transmembrane region" description="Helical" evidence="1">
    <location>
        <begin position="376"/>
        <end position="395"/>
    </location>
</feature>
<accession>A0ABN6EI05</accession>
<proteinExistence type="predicted"/>
<keyword evidence="1" id="KW-0812">Transmembrane</keyword>
<feature type="transmembrane region" description="Helical" evidence="1">
    <location>
        <begin position="334"/>
        <end position="355"/>
    </location>
</feature>
<reference evidence="2 3" key="1">
    <citation type="journal article" date="2022" name="Int. J. Syst. Evol. Microbiol.">
        <title>Prevotella herbatica sp. nov., a plant polysaccharide-decomposing anaerobic bacterium isolated from a methanogenic reactor.</title>
        <authorList>
            <person name="Uek A."/>
            <person name="Tonouchi A."/>
            <person name="Kaku N."/>
            <person name="Ueki K."/>
        </authorList>
    </citation>
    <scope>NUCLEOTIDE SEQUENCE [LARGE SCALE GENOMIC DNA]</scope>
    <source>
        <strain evidence="2 3">WR041</strain>
    </source>
</reference>
<keyword evidence="1" id="KW-1133">Transmembrane helix</keyword>
<feature type="transmembrane region" description="Helical" evidence="1">
    <location>
        <begin position="257"/>
        <end position="282"/>
    </location>
</feature>
<sequence length="442" mass="50456">MGWFLYILLIIISGIIGAYIQIRKDGNFNIHNDITQKIAIPLVMTFSVMGILMKLLMKQEAAGMDDYLKSRPVLESSWNKFLIIMNLADYWNWVNPVLLFGISCFIMPIGYAFLTFLLAFCVSITDGLMLTCLRKAQGWEYKLPLFIGLLVYYIVASVFYAVSVGLNIDIAAIFGMIIITLLFLFVLYKYMCSIKHYNEQKTHTSKVRSLGDISLFSMEYISVFRSKRLRQAMIFIPIVFLFQVYTQALSLHSHEGIGVGGLSIIVMFAMAFPSMLLGQWVFGVEGNFFHGIMTKPMSIYEMLCTKYYFLMLINLVMIIPYIPGLFLGYWGIDLLVATFFFCAIVNIIMMPTCLFSKRIDLFSSAFFNYQGANMAINLYGFVILIPMGIYGALMLCIDNTYIAESIVASLGIIALLLHRIVLKSLANRFMSIRYKRMETFCK</sequence>
<feature type="transmembrane region" description="Helical" evidence="1">
    <location>
        <begin position="303"/>
        <end position="322"/>
    </location>
</feature>
<feature type="transmembrane region" description="Helical" evidence="1">
    <location>
        <begin position="143"/>
        <end position="162"/>
    </location>
</feature>
<evidence type="ECO:0000313" key="3">
    <source>
        <dbReference type="Proteomes" id="UP001319045"/>
    </source>
</evidence>
<keyword evidence="3" id="KW-1185">Reference proteome</keyword>
<name>A0ABN6EI05_9BACT</name>
<gene>
    <name evidence="2" type="ORF">prwr041_13570</name>
</gene>
<dbReference type="EMBL" id="AP024484">
    <property type="protein sequence ID" value="BCS85464.1"/>
    <property type="molecule type" value="Genomic_DNA"/>
</dbReference>
<feature type="transmembrane region" description="Helical" evidence="1">
    <location>
        <begin position="401"/>
        <end position="422"/>
    </location>
</feature>
<protein>
    <submittedName>
        <fullName evidence="2">Uncharacterized protein</fullName>
    </submittedName>
</protein>
<feature type="transmembrane region" description="Helical" evidence="1">
    <location>
        <begin position="34"/>
        <end position="57"/>
    </location>
</feature>
<feature type="transmembrane region" description="Helical" evidence="1">
    <location>
        <begin position="168"/>
        <end position="188"/>
    </location>
</feature>
<evidence type="ECO:0000313" key="2">
    <source>
        <dbReference type="EMBL" id="BCS85464.1"/>
    </source>
</evidence>
<feature type="transmembrane region" description="Helical" evidence="1">
    <location>
        <begin position="97"/>
        <end position="122"/>
    </location>
</feature>
<feature type="transmembrane region" description="Helical" evidence="1">
    <location>
        <begin position="232"/>
        <end position="251"/>
    </location>
</feature>
<evidence type="ECO:0000256" key="1">
    <source>
        <dbReference type="SAM" id="Phobius"/>
    </source>
</evidence>
<organism evidence="2 3">
    <name type="scientific">Prevotella herbatica</name>
    <dbReference type="NCBI Taxonomy" id="2801997"/>
    <lineage>
        <taxon>Bacteria</taxon>
        <taxon>Pseudomonadati</taxon>
        <taxon>Bacteroidota</taxon>
        <taxon>Bacteroidia</taxon>
        <taxon>Bacteroidales</taxon>
        <taxon>Prevotellaceae</taxon>
        <taxon>Prevotella</taxon>
    </lineage>
</organism>
<dbReference type="InterPro" id="IPR043742">
    <property type="entry name" value="DUF5687"/>
</dbReference>
<keyword evidence="1" id="KW-0472">Membrane</keyword>